<dbReference type="Proteomes" id="UP000615446">
    <property type="component" value="Unassembled WGS sequence"/>
</dbReference>
<reference evidence="3" key="1">
    <citation type="submission" date="2019-10" db="EMBL/GenBank/DDBJ databases">
        <title>Conservation and host-specific expression of non-tandemly repeated heterogenous ribosome RNA gene in arbuscular mycorrhizal fungi.</title>
        <authorList>
            <person name="Maeda T."/>
            <person name="Kobayashi Y."/>
            <person name="Nakagawa T."/>
            <person name="Ezawa T."/>
            <person name="Yamaguchi K."/>
            <person name="Bino T."/>
            <person name="Nishimoto Y."/>
            <person name="Shigenobu S."/>
            <person name="Kawaguchi M."/>
        </authorList>
    </citation>
    <scope>NUCLEOTIDE SEQUENCE</scope>
    <source>
        <strain evidence="3">HR1</strain>
    </source>
</reference>
<dbReference type="PANTHER" id="PTHR22796">
    <property type="entry name" value="URG4-RELATED"/>
    <property type="match status" value="1"/>
</dbReference>
<dbReference type="Gene3D" id="3.40.50.300">
    <property type="entry name" value="P-loop containing nucleotide triphosphate hydrolases"/>
    <property type="match status" value="1"/>
</dbReference>
<name>A0A8H3KXD5_9GLOM</name>
<evidence type="ECO:0000256" key="1">
    <source>
        <dbReference type="SAM" id="Coils"/>
    </source>
</evidence>
<evidence type="ECO:0000259" key="2">
    <source>
        <dbReference type="PROSITE" id="PS50234"/>
    </source>
</evidence>
<evidence type="ECO:0000313" key="4">
    <source>
        <dbReference type="Proteomes" id="UP000615446"/>
    </source>
</evidence>
<feature type="coiled-coil region" evidence="1">
    <location>
        <begin position="331"/>
        <end position="358"/>
    </location>
</feature>
<protein>
    <recommendedName>
        <fullName evidence="2">VWFA domain-containing protein</fullName>
    </recommendedName>
</protein>
<dbReference type="PROSITE" id="PS50234">
    <property type="entry name" value="VWFA"/>
    <property type="match status" value="1"/>
</dbReference>
<dbReference type="SUPFAM" id="SSF52540">
    <property type="entry name" value="P-loop containing nucleoside triphosphate hydrolases"/>
    <property type="match status" value="1"/>
</dbReference>
<dbReference type="Pfam" id="PF13519">
    <property type="entry name" value="VWA_2"/>
    <property type="match status" value="1"/>
</dbReference>
<dbReference type="InterPro" id="IPR002035">
    <property type="entry name" value="VWF_A"/>
</dbReference>
<dbReference type="CDD" id="cd00198">
    <property type="entry name" value="vWFA"/>
    <property type="match status" value="1"/>
</dbReference>
<dbReference type="InterPro" id="IPR036465">
    <property type="entry name" value="vWFA_dom_sf"/>
</dbReference>
<dbReference type="EMBL" id="BLAL01000013">
    <property type="protein sequence ID" value="GES75122.1"/>
    <property type="molecule type" value="Genomic_DNA"/>
</dbReference>
<dbReference type="InterPro" id="IPR027417">
    <property type="entry name" value="P-loop_NTPase"/>
</dbReference>
<comment type="caution">
    <text evidence="3">The sequence shown here is derived from an EMBL/GenBank/DDBJ whole genome shotgun (WGS) entry which is preliminary data.</text>
</comment>
<evidence type="ECO:0000313" key="3">
    <source>
        <dbReference type="EMBL" id="GES75122.1"/>
    </source>
</evidence>
<dbReference type="SUPFAM" id="SSF53300">
    <property type="entry name" value="vWA-like"/>
    <property type="match status" value="1"/>
</dbReference>
<proteinExistence type="predicted"/>
<organism evidence="3 4">
    <name type="scientific">Rhizophagus clarus</name>
    <dbReference type="NCBI Taxonomy" id="94130"/>
    <lineage>
        <taxon>Eukaryota</taxon>
        <taxon>Fungi</taxon>
        <taxon>Fungi incertae sedis</taxon>
        <taxon>Mucoromycota</taxon>
        <taxon>Glomeromycotina</taxon>
        <taxon>Glomeromycetes</taxon>
        <taxon>Glomerales</taxon>
        <taxon>Glomeraceae</taxon>
        <taxon>Rhizophagus</taxon>
    </lineage>
</organism>
<dbReference type="Gene3D" id="3.40.50.410">
    <property type="entry name" value="von Willebrand factor, type A domain"/>
    <property type="match status" value="1"/>
</dbReference>
<gene>
    <name evidence="3" type="ORF">RCL2_000257900</name>
</gene>
<feature type="domain" description="VWFA" evidence="2">
    <location>
        <begin position="1918"/>
        <end position="2138"/>
    </location>
</feature>
<keyword evidence="1" id="KW-0175">Coiled coil</keyword>
<sequence>MQSEQISNDSYENQEDINDSFIYVDHSTTSSQQTNEVFNDLADNIDGLYRLLDLCNDDSSNGTVFDMFINFLNFKSISEINYKELNSISFRLIGCYGNRNLIAKFLLSRDIINKQTYDLLTASASIDGINKPSLRPGIYLLMVNPNFGLIIHWPEIGCYYVNSLNTSSPTKRNMVNLHRYLTKLTDHQMCFMSDKDLENFDFNLESSDANTDDDDDSDDDYEVKECQVEQDFKINNGFKVELSNEIKAEINNQIEDDIPLYPIVVESTTNQSFVTRQLIKKNNSFVKTPSYVSKGDLPTDLKTKSQGYYLRIDRNMHIKALKIFIKYGIKKENLLNSLDEVKKRNKQEKDQARKDIDEDIEIIKQMASIKLCDFESIFGKYTAQDNSNCSSQTRSQTSIPDDDLKRIQKKYPGMENQIDGMIKIDSKCWKKLKKKFNLTCVVIENISETEENSNKKINTFYNMFTDDETKSKKLFEKYIQQIQPKLNRHSKLSDTGIKKAKKITNDKLDVDFIQELVNFELFDGHDDIKKEIINTFMEEYQKWKKEKFSEILDKQLDDLKRECKKEKNIIFEKICNEIETEYKNGPLQLTVLNVKEHKYDIEVMYNTEVLHHQLQITIYETSLKEEDKFQIQENETYIPCLVLDCTMNHYGTQNQSGTSFCVDPRKYDLKKISQFDSRNNRNFLLVLYNKEDRQIEIFFDTAQRLAKNFKSNSINPFKTLNTNEDFLIAVNEAKGLLAIYNTKEAKLNVFSFDDNRKKLYARNANIQLSQWYNNNMPNIKYFLFIKDTEDLCFVENSGRVRIFNLVNLQFRPAACNFPHNLVNVLSSPDGSCIMAFAKEVPENREINRVYVYFFKSFGGSPSKVIDLPSNFKSLEFLQISYIDRQTHLVSLDLQNGCFNSLLVKITIEKTQFHFQKSKQKQPLAPQRTKSNDLINAYKLMFEKYSIDNCIDPKQNCPLSLKIVLDINNDDHEECDEKFEKYIKKMFENLEYFTKKPASILKKFSTSTTTFQKLDIGNSNFQKKFSSEYQLGEWIIQLCCLIPIQIAVTRKNIFLPLKDGLSSNEDYLIDLEDGHHVDIIAKNISFGWYEGIFKHFSYKKVKVVSSMGEQSCGKSFMLNHLIGTTFDESAMRCTEGVWMSLVNTQEYIYVALDFEGLRSLERTPQEDMFLTLFNTVVSNLILFKNQFAINRDVSTMFQKFQDGAKLFESDPKMFQARLCIIIKDVPRGDKDGIKKEFQLKLSQLVKEEGEDNFITRMYRGGLNIIPWPLFNDIAWFKQLSQIKKRLDEQETKYENARAFLHNTKVMMAKLMICDWGSLSEDLIQIRVAMLKRLLPFAVSYGIERNDPFIEHLVNHDSGELIYDPIINLCDVLKDFKNSTVIFSDSGILLYDERTSFERLSENLRRDFEKIVQPRRESSDDNEWFSNLSKFFEYVIKRRKSRVQYWYEQNTAKFPQDNSDIASGKYVMKQEISKLALLWTLCGLRCHQCGLKCVKNRDHKENHECLTDHKCYFPCHLTKAHNGDYIPECSHKAGHEGKHVCDKINHSCGKPCNLIDKRNCQKVCFKEIGHDDGEHLCQSRNHYCGEDCSLSTHTTKGDYHCPNKCIKPYEEEHDLHRCENTTCPIQCQIPDCKEKCQSNDHFHAFSILQVNHFCGNEHQCRELCEDDGICQVDTKPKEKKETYRGLINETSITFTKYIQLSKRLECNKKIPPNEFEHTGKHTHNENGFHYCDSKCQFCEYYCTLPYGHAQDHDTKHGNMTQTEFTGEDNEFEYAGYKLRVGDQGIFVLCNLFCKDLGRHRHIDYCHNEENCKFENQNIQHIHEKVSPNPDKPKDFVSHKLYWERTGFKDPYTAQDQQEFTKCDHECPDEKHHKPGLTKSFCELQLFHAPLDLRSKPPKNCGYVSLDGHQFNCENPSTAFHIIFVIDRSKSMKNNDKKPISDYPIYNDLKKKHNNRIGAVYQAVYYFMESRINSAKVKPNQVSLAMRDTVSLILFHKKVIIPFKNRDLTNTKDLLNIMLEHNVSRGTDFRLAIQEAGSLIDDYFEPKKENIIIFLSDGKCDTPSNELRDICERIKERGSPLYLYTVLFGNDSDGSSLKEMAEIAQSYHPAKVSPDALQCRYKHAIDEVNLIDHFNEVATSLRKHNTKSPKFYSDDDFNNSGKK</sequence>
<dbReference type="OrthoDB" id="2414946at2759"/>
<dbReference type="PANTHER" id="PTHR22796:SF1">
    <property type="entry name" value="VWFA DOMAIN-CONTAINING PROTEIN"/>
    <property type="match status" value="1"/>
</dbReference>
<accession>A0A8H3KXD5</accession>
<dbReference type="SMART" id="SM00327">
    <property type="entry name" value="VWA"/>
    <property type="match status" value="1"/>
</dbReference>